<keyword evidence="4 6" id="KW-1133">Transmembrane helix</keyword>
<protein>
    <recommendedName>
        <fullName evidence="6">Probable membrane transporter protein</fullName>
    </recommendedName>
</protein>
<dbReference type="InterPro" id="IPR002781">
    <property type="entry name" value="TM_pro_TauE-like"/>
</dbReference>
<evidence type="ECO:0000313" key="7">
    <source>
        <dbReference type="EMBL" id="MFC4134368.1"/>
    </source>
</evidence>
<evidence type="ECO:0000256" key="4">
    <source>
        <dbReference type="ARBA" id="ARBA00022989"/>
    </source>
</evidence>
<gene>
    <name evidence="7" type="ORF">ACFOZ4_27470</name>
</gene>
<keyword evidence="6" id="KW-1003">Cell membrane</keyword>
<reference evidence="8" key="1">
    <citation type="journal article" date="2019" name="Int. J. Syst. Evol. Microbiol.">
        <title>The Global Catalogue of Microorganisms (GCM) 10K type strain sequencing project: providing services to taxonomists for standard genome sequencing and annotation.</title>
        <authorList>
            <consortium name="The Broad Institute Genomics Platform"/>
            <consortium name="The Broad Institute Genome Sequencing Center for Infectious Disease"/>
            <person name="Wu L."/>
            <person name="Ma J."/>
        </authorList>
    </citation>
    <scope>NUCLEOTIDE SEQUENCE [LARGE SCALE GENOMIC DNA]</scope>
    <source>
        <strain evidence="8">CGMCC 4.7289</strain>
    </source>
</reference>
<feature type="transmembrane region" description="Helical" evidence="6">
    <location>
        <begin position="133"/>
        <end position="158"/>
    </location>
</feature>
<dbReference type="EMBL" id="JBHSAY010000015">
    <property type="protein sequence ID" value="MFC4134368.1"/>
    <property type="molecule type" value="Genomic_DNA"/>
</dbReference>
<sequence length="250" mass="25778">MTARRPVLVGIGLLAGVMSALFGVGGGAVVVPALVAWCGRDQRQAVATSFIAIGPLSLAAMIAYALHGEVDVVVALPLITGSLIGAWIGTHLLTRLPLDVLRWIFGIFALGIAVRMAFGTAEATGTVDHGWRLVWLIPAAIAIGVLAALTGVGGGAAMVPLMQLGYGLSAVLAKGTSLLVILPTSALGSWRNLRNGLGSLPEALWIGCSGMLAALATAQLSVRLPQGVADRLFACFLVFVGVRTLWPRRA</sequence>
<evidence type="ECO:0000256" key="2">
    <source>
        <dbReference type="ARBA" id="ARBA00009142"/>
    </source>
</evidence>
<proteinExistence type="inferred from homology"/>
<comment type="caution">
    <text evidence="7">The sequence shown here is derived from an EMBL/GenBank/DDBJ whole genome shotgun (WGS) entry which is preliminary data.</text>
</comment>
<evidence type="ECO:0000256" key="3">
    <source>
        <dbReference type="ARBA" id="ARBA00022692"/>
    </source>
</evidence>
<dbReference type="PANTHER" id="PTHR43701:SF2">
    <property type="entry name" value="MEMBRANE TRANSPORTER PROTEIN YJNA-RELATED"/>
    <property type="match status" value="1"/>
</dbReference>
<evidence type="ECO:0000256" key="5">
    <source>
        <dbReference type="ARBA" id="ARBA00023136"/>
    </source>
</evidence>
<dbReference type="PANTHER" id="PTHR43701">
    <property type="entry name" value="MEMBRANE TRANSPORTER PROTEIN MJ0441-RELATED"/>
    <property type="match status" value="1"/>
</dbReference>
<comment type="subcellular location">
    <subcellularLocation>
        <location evidence="6">Cell membrane</location>
        <topology evidence="6">Multi-pass membrane protein</topology>
    </subcellularLocation>
    <subcellularLocation>
        <location evidence="1">Membrane</location>
        <topology evidence="1">Multi-pass membrane protein</topology>
    </subcellularLocation>
</comment>
<feature type="transmembrane region" description="Helical" evidence="6">
    <location>
        <begin position="73"/>
        <end position="94"/>
    </location>
</feature>
<feature type="transmembrane region" description="Helical" evidence="6">
    <location>
        <begin position="164"/>
        <end position="182"/>
    </location>
</feature>
<dbReference type="Pfam" id="PF01925">
    <property type="entry name" value="TauE"/>
    <property type="match status" value="2"/>
</dbReference>
<evidence type="ECO:0000313" key="8">
    <source>
        <dbReference type="Proteomes" id="UP001595816"/>
    </source>
</evidence>
<dbReference type="Proteomes" id="UP001595816">
    <property type="component" value="Unassembled WGS sequence"/>
</dbReference>
<feature type="transmembrane region" description="Helical" evidence="6">
    <location>
        <begin position="100"/>
        <end position="121"/>
    </location>
</feature>
<comment type="similarity">
    <text evidence="2 6">Belongs to the 4-toluene sulfonate uptake permease (TSUP) (TC 2.A.102) family.</text>
</comment>
<keyword evidence="5 6" id="KW-0472">Membrane</keyword>
<feature type="transmembrane region" description="Helical" evidence="6">
    <location>
        <begin position="45"/>
        <end position="66"/>
    </location>
</feature>
<keyword evidence="8" id="KW-1185">Reference proteome</keyword>
<keyword evidence="3 6" id="KW-0812">Transmembrane</keyword>
<evidence type="ECO:0000256" key="6">
    <source>
        <dbReference type="RuleBase" id="RU363041"/>
    </source>
</evidence>
<dbReference type="InterPro" id="IPR051598">
    <property type="entry name" value="TSUP/Inactive_protease-like"/>
</dbReference>
<name>A0ABV8LVA5_9ACTN</name>
<dbReference type="RefSeq" id="WP_253761470.1">
    <property type="nucleotide sequence ID" value="NZ_JAMZDZ010000001.1"/>
</dbReference>
<feature type="transmembrane region" description="Helical" evidence="6">
    <location>
        <begin position="228"/>
        <end position="246"/>
    </location>
</feature>
<organism evidence="7 8">
    <name type="scientific">Hamadaea flava</name>
    <dbReference type="NCBI Taxonomy" id="1742688"/>
    <lineage>
        <taxon>Bacteria</taxon>
        <taxon>Bacillati</taxon>
        <taxon>Actinomycetota</taxon>
        <taxon>Actinomycetes</taxon>
        <taxon>Micromonosporales</taxon>
        <taxon>Micromonosporaceae</taxon>
        <taxon>Hamadaea</taxon>
    </lineage>
</organism>
<evidence type="ECO:0000256" key="1">
    <source>
        <dbReference type="ARBA" id="ARBA00004141"/>
    </source>
</evidence>
<feature type="transmembrane region" description="Helical" evidence="6">
    <location>
        <begin position="203"/>
        <end position="222"/>
    </location>
</feature>
<accession>A0ABV8LVA5</accession>